<dbReference type="GeneID" id="20650625"/>
<dbReference type="GeneID" id="20650750"/>
<organism evidence="4">
    <name type="scientific">Phytophthora sojae (strain P6497)</name>
    <name type="common">Soybean stem and root rot agent</name>
    <name type="synonym">Phytophthora megasperma f. sp. glycines</name>
    <dbReference type="NCBI Taxonomy" id="1094619"/>
    <lineage>
        <taxon>Eukaryota</taxon>
        <taxon>Sar</taxon>
        <taxon>Stramenopiles</taxon>
        <taxon>Oomycota</taxon>
        <taxon>Peronosporomycetes</taxon>
        <taxon>Peronosporales</taxon>
        <taxon>Peronosporaceae</taxon>
        <taxon>Phytophthora</taxon>
    </lineage>
</organism>
<evidence type="ECO:0000313" key="4">
    <source>
        <dbReference type="Proteomes" id="UP000002640"/>
    </source>
</evidence>
<evidence type="ECO:0000313" key="2">
    <source>
        <dbReference type="EMBL" id="EGZ04700.1"/>
    </source>
</evidence>
<dbReference type="KEGG" id="psoj:PHYSODRAFT_378292"/>
<dbReference type="InParanoid" id="G4YZJ4"/>
<reference evidence="3" key="2">
    <citation type="submission" date="2011-09" db="EMBL/GenBank/DDBJ databases">
        <authorList>
            <consortium name="US DOE Joint Genome Institute (JGI-PGF)"/>
            <person name="Aerts A."/>
            <person name="Grimwood J."/>
            <person name="Schmutz J."/>
            <person name="Lucas S."/>
            <person name="Hammon N."/>
            <person name="Glavina del Rio T."/>
            <person name="Dalin E."/>
            <person name="Tice H."/>
            <person name="Pitluck S."/>
            <person name="Dehal P."/>
            <person name="Chapman J."/>
            <person name="Putman N.H."/>
            <person name="Salamov A.A."/>
            <person name="Terry A."/>
            <person name="Rokhsar D.S."/>
            <person name="Boore J.L."/>
            <person name="Tripathy S."/>
            <person name="Tyler B.M."/>
            <person name="Grigoriev I.V."/>
        </authorList>
    </citation>
    <scope>NUCLEOTIDE SEQUENCE</scope>
    <source>
        <strain evidence="3">P6497</strain>
    </source>
</reference>
<dbReference type="Proteomes" id="UP000002640">
    <property type="component" value="Unassembled WGS sequence"/>
</dbReference>
<dbReference type="KEGG" id="psoj:PHYSODRAFT_381144"/>
<feature type="region of interest" description="Disordered" evidence="1">
    <location>
        <begin position="21"/>
        <end position="49"/>
    </location>
</feature>
<name>G4YZJ4_PHYSP</name>
<reference evidence="3 4" key="1">
    <citation type="journal article" date="2006" name="Science">
        <title>Phytophthora genome sequences uncover evolutionary origins and mechanisms of pathogenesis.</title>
        <authorList>
            <person name="Tyler B.M."/>
            <person name="Tripathy S."/>
            <person name="Zhang X."/>
            <person name="Dehal P."/>
            <person name="Jiang R.H."/>
            <person name="Aerts A."/>
            <person name="Arredondo F.D."/>
            <person name="Baxter L."/>
            <person name="Bensasson D."/>
            <person name="Beynon J.L."/>
            <person name="Chapman J."/>
            <person name="Damasceno C.M."/>
            <person name="Dorrance A.E."/>
            <person name="Dou D."/>
            <person name="Dickerman A.W."/>
            <person name="Dubchak I.L."/>
            <person name="Garbelotto M."/>
            <person name="Gijzen M."/>
            <person name="Gordon S.G."/>
            <person name="Govers F."/>
            <person name="Grunwald N.J."/>
            <person name="Huang W."/>
            <person name="Ivors K.L."/>
            <person name="Jones R.W."/>
            <person name="Kamoun S."/>
            <person name="Krampis K."/>
            <person name="Lamour K.H."/>
            <person name="Lee M.K."/>
            <person name="McDonald W.H."/>
            <person name="Medina M."/>
            <person name="Meijer H.J."/>
            <person name="Nordberg E.K."/>
            <person name="Maclean D.J."/>
            <person name="Ospina-Giraldo M.D."/>
            <person name="Morris P.F."/>
            <person name="Phuntumart V."/>
            <person name="Putnam N.H."/>
            <person name="Rash S."/>
            <person name="Rose J.K."/>
            <person name="Sakihama Y."/>
            <person name="Salamov A.A."/>
            <person name="Savidor A."/>
            <person name="Scheuring C.F."/>
            <person name="Smith B.M."/>
            <person name="Sobral B.W."/>
            <person name="Terry A."/>
            <person name="Torto-Alalibo T.A."/>
            <person name="Win J."/>
            <person name="Xu Z."/>
            <person name="Zhang H."/>
            <person name="Grigoriev I.V."/>
            <person name="Rokhsar D.S."/>
            <person name="Boore J.L."/>
        </authorList>
    </citation>
    <scope>NUCLEOTIDE SEQUENCE [LARGE SCALE GENOMIC DNA]</scope>
    <source>
        <strain evidence="3 4">P6497</strain>
    </source>
</reference>
<keyword evidence="4" id="KW-1185">Reference proteome</keyword>
<evidence type="ECO:0000256" key="1">
    <source>
        <dbReference type="SAM" id="MobiDB-lite"/>
    </source>
</evidence>
<gene>
    <name evidence="2" type="ORF">PHYSODRAFT_378292</name>
    <name evidence="3" type="ORF">PHYSODRAFT_381144</name>
</gene>
<dbReference type="EMBL" id="JH159152">
    <property type="protein sequence ID" value="EGZ25200.1"/>
    <property type="molecule type" value="Genomic_DNA"/>
</dbReference>
<feature type="non-terminal residue" evidence="3">
    <location>
        <position position="83"/>
    </location>
</feature>
<evidence type="ECO:0000313" key="3">
    <source>
        <dbReference type="EMBL" id="EGZ25200.1"/>
    </source>
</evidence>
<sequence>VSALGMYLACNPRKKIGTVVPRFRPQNSIRQGDGRSSEKSRTGKSYGTHSYWIGDRVLGRVVADLPANASKFAGLTPHFIDNS</sequence>
<dbReference type="RefSeq" id="XP_009520488.1">
    <property type="nucleotide sequence ID" value="XM_009522193.1"/>
</dbReference>
<accession>G4YZJ4</accession>
<dbReference type="EMBL" id="JH159175">
    <property type="protein sequence ID" value="EGZ04700.1"/>
    <property type="molecule type" value="Genomic_DNA"/>
</dbReference>
<feature type="non-terminal residue" evidence="3">
    <location>
        <position position="1"/>
    </location>
</feature>
<feature type="compositionally biased region" description="Basic and acidic residues" evidence="1">
    <location>
        <begin position="32"/>
        <end position="41"/>
    </location>
</feature>
<dbReference type="AlphaFoldDB" id="G4YZJ4"/>
<proteinExistence type="predicted"/>
<protein>
    <submittedName>
        <fullName evidence="3">Uncharacterized protein</fullName>
    </submittedName>
</protein>
<dbReference type="RefSeq" id="XP_009539799.1">
    <property type="nucleotide sequence ID" value="XM_009541504.1"/>
</dbReference>